<feature type="region of interest" description="Disordered" evidence="3">
    <location>
        <begin position="1432"/>
        <end position="1463"/>
    </location>
</feature>
<organism evidence="5 6">
    <name type="scientific">Phyllosticta capitalensis</name>
    <dbReference type="NCBI Taxonomy" id="121624"/>
    <lineage>
        <taxon>Eukaryota</taxon>
        <taxon>Fungi</taxon>
        <taxon>Dikarya</taxon>
        <taxon>Ascomycota</taxon>
        <taxon>Pezizomycotina</taxon>
        <taxon>Dothideomycetes</taxon>
        <taxon>Dothideomycetes incertae sedis</taxon>
        <taxon>Botryosphaeriales</taxon>
        <taxon>Phyllostictaceae</taxon>
        <taxon>Phyllosticta</taxon>
    </lineage>
</organism>
<dbReference type="Proteomes" id="UP001492380">
    <property type="component" value="Unassembled WGS sequence"/>
</dbReference>
<name>A0ABR1YVD9_9PEZI</name>
<keyword evidence="1" id="KW-0677">Repeat</keyword>
<evidence type="ECO:0000256" key="3">
    <source>
        <dbReference type="SAM" id="MobiDB-lite"/>
    </source>
</evidence>
<evidence type="ECO:0000256" key="2">
    <source>
        <dbReference type="PROSITE-ProRule" id="PRU00339"/>
    </source>
</evidence>
<evidence type="ECO:0000313" key="6">
    <source>
        <dbReference type="Proteomes" id="UP001492380"/>
    </source>
</evidence>
<dbReference type="PANTHER" id="PTHR10039">
    <property type="entry name" value="AMELOGENIN"/>
    <property type="match status" value="1"/>
</dbReference>
<sequence length="1463" mass="167387">MGSTPDPPDGDMTYEEMWAKAIEEYYKAAGYENKEFFYEENEVEIKAEIEKVKKIAQASGPPARCRDVVWNFAPQAINVALQGASIAFPPAAIIGTVTNLFAKAGKEYNELFNRMEGFRGMIQFYFEELDRRQEHERSGQPGQPHLKAIDFQRLCCHLKICGYITRYAKRPDHYHDEIASKGHELEDKNNEPTEETKHKKRNVIKGLFRSEKPENKVEQQFGKARKRDKAMLFFEVLTGSNDIDKEFNTIEELTAKYNEARNSDAYRDMKTLMKDSQNRSEKDFLEKFLDTIKSSLNIQDDHRSWTALHSKLSPVAGMGDWIMESDLFKSWSNFDVPCKTPLLRLEGPEKYGKTFLCHRVISHLQDNKQISLGKGAVQGFPTTPSRLSNVLNMTACVAYFYFGKGGSDEKDKATLRDAIAAIIWQLVQDDVLYRQFVAKRCSSIASPMKKEELWALLRPRTTSRFFIVLDGVDHAAECEDHLKNLISKIASGTDTKDRLRIMLSGTLQSLACIENQGSAIDLSDTEETRQDVNIFIKHVLNSQMQPIAGDPEEAIDRSNLPEDPTETLLGILTEVRNYDFIDFLLGKMSKGFFPDARLKELADELTAGGEFALVKFQTQHLNQVLQPSDIENFNQILPWLVLPNNSWPVMKQIEDVLAIHHDGQRPLLKIKAYISQTFGDLVEVDKQVVCSNSINGYYRDIFKITLESSVPDSAKQMNRALENEALHPSEIALVERFLQTVCGEPLYNKFGFDKFFKDKKDPPPGLIEFNPIDAHIKMITTCLKAACSRKRDEYESIHKYTTRWLPWHLSEIHPDMLSTSQVRKMADVMPLLCQFFSERDVVEAWFKPEWTEESLEGWFSAEKQPDCAMRWINDLSFAKIHEVQAPQESFDWLALDKSHPRWRFFYFDSCQWIVSYLNELQQSGTGRLDQEWPPSVESILDAERWAQKALNTVQDTADWNLRVVVSLALWHPQEALKRLHWVASNALEKTILPRIFGVYVIMIELFPDCHVEALEILQPLFDDFKLRSHEYETLIQSHIMQCMGIVYSAAGKGPEAVECFKRSLECVPSDGEREIKLENIHLLLDSLLRTGQHEEVVNTLLALNSDDLIELVGKFKGSEFRGKIAMAVTKSGSPDSRTIFQRALDEYEEKDQSQAVIIAGDGARIFQALILSWTRVQSDLDAAIQLWQAVLHHPKKDRSNTRLSYYEKQAETQLSRAFYLKAKKSGQQDISDEDRTTYFRSSFGTEGVSDNAWLATKALHVARFHKLCGRKDAAKKELKRKLLYVKDILSDDDDSNDFKGYKILAQVLTCLDQDDDARMAFMLHFGYNSESDPASSAANHTTSRWWCDGFCGTTWNGRLLEDFYYCKDCLSLSFDKRCKNKYLEGSLGFNMCGKDHKFLCVPKWGEESARELKERVPDVKKWKDSVLKSLLGDEDEGAESEVAGDVKDGAEDDSNDHSDALQQ</sequence>
<feature type="compositionally biased region" description="Basic and acidic residues" evidence="3">
    <location>
        <begin position="1444"/>
        <end position="1463"/>
    </location>
</feature>
<keyword evidence="6" id="KW-1185">Reference proteome</keyword>
<proteinExistence type="predicted"/>
<evidence type="ECO:0000259" key="4">
    <source>
        <dbReference type="Pfam" id="PF24883"/>
    </source>
</evidence>
<feature type="compositionally biased region" description="Basic and acidic residues" evidence="3">
    <location>
        <begin position="179"/>
        <end position="197"/>
    </location>
</feature>
<dbReference type="PANTHER" id="PTHR10039:SF17">
    <property type="entry name" value="FUNGAL STAND N-TERMINAL GOODBYE DOMAIN-CONTAINING PROTEIN-RELATED"/>
    <property type="match status" value="1"/>
</dbReference>
<feature type="domain" description="Nephrocystin 3-like N-terminal" evidence="4">
    <location>
        <begin position="317"/>
        <end position="504"/>
    </location>
</feature>
<gene>
    <name evidence="5" type="ORF">HDK90DRAFT_465426</name>
</gene>
<dbReference type="Gene3D" id="1.25.40.10">
    <property type="entry name" value="Tetratricopeptide repeat domain"/>
    <property type="match status" value="1"/>
</dbReference>
<dbReference type="Pfam" id="PF24883">
    <property type="entry name" value="NPHP3_N"/>
    <property type="match status" value="1"/>
</dbReference>
<keyword evidence="2" id="KW-0802">TPR repeat</keyword>
<accession>A0ABR1YVD9</accession>
<evidence type="ECO:0000256" key="1">
    <source>
        <dbReference type="ARBA" id="ARBA00022737"/>
    </source>
</evidence>
<reference evidence="5 6" key="1">
    <citation type="submission" date="2024-04" db="EMBL/GenBank/DDBJ databases">
        <title>Phyllosticta paracitricarpa is synonymous to the EU quarantine fungus P. citricarpa based on phylogenomic analyses.</title>
        <authorList>
            <consortium name="Lawrence Berkeley National Laboratory"/>
            <person name="Van Ingen-Buijs V.A."/>
            <person name="Van Westerhoven A.C."/>
            <person name="Haridas S."/>
            <person name="Skiadas P."/>
            <person name="Martin F."/>
            <person name="Groenewald J.Z."/>
            <person name="Crous P.W."/>
            <person name="Seidl M.F."/>
        </authorList>
    </citation>
    <scope>NUCLEOTIDE SEQUENCE [LARGE SCALE GENOMIC DNA]</scope>
    <source>
        <strain evidence="5 6">CBS 123374</strain>
    </source>
</reference>
<dbReference type="PROSITE" id="PS50005">
    <property type="entry name" value="TPR"/>
    <property type="match status" value="1"/>
</dbReference>
<dbReference type="InterPro" id="IPR011990">
    <property type="entry name" value="TPR-like_helical_dom_sf"/>
</dbReference>
<evidence type="ECO:0000313" key="5">
    <source>
        <dbReference type="EMBL" id="KAK8238647.1"/>
    </source>
</evidence>
<dbReference type="EMBL" id="JBBWRZ010000004">
    <property type="protein sequence ID" value="KAK8238647.1"/>
    <property type="molecule type" value="Genomic_DNA"/>
</dbReference>
<comment type="caution">
    <text evidence="5">The sequence shown here is derived from an EMBL/GenBank/DDBJ whole genome shotgun (WGS) entry which is preliminary data.</text>
</comment>
<protein>
    <recommendedName>
        <fullName evidence="4">Nephrocystin 3-like N-terminal domain-containing protein</fullName>
    </recommendedName>
</protein>
<dbReference type="InterPro" id="IPR019734">
    <property type="entry name" value="TPR_rpt"/>
</dbReference>
<dbReference type="InterPro" id="IPR056884">
    <property type="entry name" value="NPHP3-like_N"/>
</dbReference>
<feature type="region of interest" description="Disordered" evidence="3">
    <location>
        <begin position="179"/>
        <end position="198"/>
    </location>
</feature>
<feature type="repeat" description="TPR" evidence="2">
    <location>
        <begin position="1037"/>
        <end position="1070"/>
    </location>
</feature>